<evidence type="ECO:0000313" key="2">
    <source>
        <dbReference type="EMBL" id="QHT33326.1"/>
    </source>
</evidence>
<reference evidence="2" key="1">
    <citation type="journal article" date="2020" name="Nature">
        <title>Giant virus diversity and host interactions through global metagenomics.</title>
        <authorList>
            <person name="Schulz F."/>
            <person name="Roux S."/>
            <person name="Paez-Espino D."/>
            <person name="Jungbluth S."/>
            <person name="Walsh D.A."/>
            <person name="Denef V.J."/>
            <person name="McMahon K.D."/>
            <person name="Konstantinidis K.T."/>
            <person name="Eloe-Fadrosh E.A."/>
            <person name="Kyrpides N.C."/>
            <person name="Woyke T."/>
        </authorList>
    </citation>
    <scope>NUCLEOTIDE SEQUENCE</scope>
    <source>
        <strain evidence="2">GVMAG-M-3300009161-34</strain>
    </source>
</reference>
<protein>
    <recommendedName>
        <fullName evidence="3">Lectin/glucanase superfamily protein</fullName>
    </recommendedName>
</protein>
<dbReference type="EMBL" id="MN738963">
    <property type="protein sequence ID" value="QHT33326.1"/>
    <property type="molecule type" value="Genomic_DNA"/>
</dbReference>
<keyword evidence="1" id="KW-1133">Transmembrane helix</keyword>
<keyword evidence="1" id="KW-0472">Membrane</keyword>
<name>A0A6C0EVW9_9ZZZZ</name>
<accession>A0A6C0EVW9</accession>
<dbReference type="Gene3D" id="2.60.120.200">
    <property type="match status" value="1"/>
</dbReference>
<evidence type="ECO:0000256" key="1">
    <source>
        <dbReference type="SAM" id="Phobius"/>
    </source>
</evidence>
<evidence type="ECO:0008006" key="3">
    <source>
        <dbReference type="Google" id="ProtNLM"/>
    </source>
</evidence>
<proteinExistence type="predicted"/>
<keyword evidence="1" id="KW-0812">Transmembrane</keyword>
<dbReference type="AlphaFoldDB" id="A0A6C0EVW9"/>
<dbReference type="Pfam" id="PF13385">
    <property type="entry name" value="Laminin_G_3"/>
    <property type="match status" value="1"/>
</dbReference>
<organism evidence="2">
    <name type="scientific">viral metagenome</name>
    <dbReference type="NCBI Taxonomy" id="1070528"/>
    <lineage>
        <taxon>unclassified sequences</taxon>
        <taxon>metagenomes</taxon>
        <taxon>organismal metagenomes</taxon>
    </lineage>
</organism>
<sequence>MDLKLIIGVVIVVIILYIIWSYFFTSIQVIMSFQNGIEKTQSQVSGKSVAKSGKNNYSFSLWVYVSNWNINYGQQKNILAISSENPASVTPYVFQLALDPVRNDLQIYVDYDSNLIPPVTTSSGNIDPSLQTSFCKVSNFPIQSWVNISVSVYNRAVDVYIDGKLVKTCPLPNVASTIGAGSTIYIGGTASGTIPGFDGYIASVIYNPDVISPQDAWNIYARGYSNTGFGFGNLFQRYKLQFAFLKDNSVVSSLTI</sequence>
<feature type="transmembrane region" description="Helical" evidence="1">
    <location>
        <begin position="6"/>
        <end position="24"/>
    </location>
</feature>
<dbReference type="InterPro" id="IPR013320">
    <property type="entry name" value="ConA-like_dom_sf"/>
</dbReference>
<dbReference type="SUPFAM" id="SSF49899">
    <property type="entry name" value="Concanavalin A-like lectins/glucanases"/>
    <property type="match status" value="1"/>
</dbReference>